<evidence type="ECO:0000313" key="2">
    <source>
        <dbReference type="EMBL" id="MFD2700658.1"/>
    </source>
</evidence>
<dbReference type="Proteomes" id="UP001597540">
    <property type="component" value="Unassembled WGS sequence"/>
</dbReference>
<dbReference type="Pfam" id="PF01638">
    <property type="entry name" value="HxlR"/>
    <property type="match status" value="1"/>
</dbReference>
<dbReference type="Gene3D" id="1.10.10.10">
    <property type="entry name" value="Winged helix-like DNA-binding domain superfamily/Winged helix DNA-binding domain"/>
    <property type="match status" value="1"/>
</dbReference>
<evidence type="ECO:0000259" key="1">
    <source>
        <dbReference type="Pfam" id="PF01638"/>
    </source>
</evidence>
<dbReference type="EMBL" id="JBHUMJ010000002">
    <property type="protein sequence ID" value="MFD2700658.1"/>
    <property type="molecule type" value="Genomic_DNA"/>
</dbReference>
<proteinExistence type="predicted"/>
<name>A0ABW5SN21_9BACL</name>
<evidence type="ECO:0000313" key="3">
    <source>
        <dbReference type="Proteomes" id="UP001597540"/>
    </source>
</evidence>
<reference evidence="3" key="1">
    <citation type="journal article" date="2019" name="Int. J. Syst. Evol. Microbiol.">
        <title>The Global Catalogue of Microorganisms (GCM) 10K type strain sequencing project: providing services to taxonomists for standard genome sequencing and annotation.</title>
        <authorList>
            <consortium name="The Broad Institute Genomics Platform"/>
            <consortium name="The Broad Institute Genome Sequencing Center for Infectious Disease"/>
            <person name="Wu L."/>
            <person name="Ma J."/>
        </authorList>
    </citation>
    <scope>NUCLEOTIDE SEQUENCE [LARGE SCALE GENOMIC DNA]</scope>
    <source>
        <strain evidence="3">KCTC 33849</strain>
    </source>
</reference>
<dbReference type="InterPro" id="IPR002577">
    <property type="entry name" value="HTH_HxlR"/>
</dbReference>
<protein>
    <submittedName>
        <fullName evidence="2">Winged helix-turn-helix transcriptional regulator</fullName>
    </submittedName>
</protein>
<accession>A0ABW5SN21</accession>
<sequence>MLWIHYAVRRYGELKRNISYITHKILSTQLKELEDDVTRHYLKSAYLSESIIFFTMLHATQWS</sequence>
<keyword evidence="3" id="KW-1185">Reference proteome</keyword>
<dbReference type="RefSeq" id="WP_379261634.1">
    <property type="nucleotide sequence ID" value="NZ_JBHUMJ010000002.1"/>
</dbReference>
<feature type="domain" description="HTH hxlR-type" evidence="1">
    <location>
        <begin position="8"/>
        <end position="36"/>
    </location>
</feature>
<dbReference type="InterPro" id="IPR036388">
    <property type="entry name" value="WH-like_DNA-bd_sf"/>
</dbReference>
<organism evidence="2 3">
    <name type="scientific">Paenibacillus shunpengii</name>
    <dbReference type="NCBI Taxonomy" id="2054424"/>
    <lineage>
        <taxon>Bacteria</taxon>
        <taxon>Bacillati</taxon>
        <taxon>Bacillota</taxon>
        <taxon>Bacilli</taxon>
        <taxon>Bacillales</taxon>
        <taxon>Paenibacillaceae</taxon>
        <taxon>Paenibacillus</taxon>
    </lineage>
</organism>
<gene>
    <name evidence="2" type="ORF">ACFSVM_09255</name>
</gene>
<comment type="caution">
    <text evidence="2">The sequence shown here is derived from an EMBL/GenBank/DDBJ whole genome shotgun (WGS) entry which is preliminary data.</text>
</comment>